<reference evidence="1 2" key="1">
    <citation type="journal article" date="2024" name="Genome Biol. Evol.">
        <title>Chromosome-level genome assembly of the viviparous eelpout Zoarces viviparus.</title>
        <authorList>
            <person name="Fuhrmann N."/>
            <person name="Brasseur M.V."/>
            <person name="Bakowski C.E."/>
            <person name="Podsiadlowski L."/>
            <person name="Prost S."/>
            <person name="Krehenwinkel H."/>
            <person name="Mayer C."/>
        </authorList>
    </citation>
    <scope>NUCLEOTIDE SEQUENCE [LARGE SCALE GENOMIC DNA]</scope>
    <source>
        <strain evidence="1">NO-MEL_2022_Ind0_liver</strain>
    </source>
</reference>
<accession>A0AAW1EP48</accession>
<dbReference type="AlphaFoldDB" id="A0AAW1EP48"/>
<dbReference type="Proteomes" id="UP001488805">
    <property type="component" value="Unassembled WGS sequence"/>
</dbReference>
<evidence type="ECO:0000313" key="1">
    <source>
        <dbReference type="EMBL" id="KAK9524173.1"/>
    </source>
</evidence>
<sequence length="111" mass="11900">MTEWTWSAVKCVAVNFSASVTLTSCDLFAPWLPASRIGRDRQDESCPESIHPTANGSHHTPVSLACPLTSDLTHFTQSNHCTTTTTIAIIIIIILLPASALTPCNLSHAAI</sequence>
<proteinExistence type="predicted"/>
<keyword evidence="2" id="KW-1185">Reference proteome</keyword>
<comment type="caution">
    <text evidence="1">The sequence shown here is derived from an EMBL/GenBank/DDBJ whole genome shotgun (WGS) entry which is preliminary data.</text>
</comment>
<dbReference type="EMBL" id="JBCEZU010000156">
    <property type="protein sequence ID" value="KAK9524173.1"/>
    <property type="molecule type" value="Genomic_DNA"/>
</dbReference>
<organism evidence="1 2">
    <name type="scientific">Zoarces viviparus</name>
    <name type="common">Viviparous eelpout</name>
    <name type="synonym">Blennius viviparus</name>
    <dbReference type="NCBI Taxonomy" id="48416"/>
    <lineage>
        <taxon>Eukaryota</taxon>
        <taxon>Metazoa</taxon>
        <taxon>Chordata</taxon>
        <taxon>Craniata</taxon>
        <taxon>Vertebrata</taxon>
        <taxon>Euteleostomi</taxon>
        <taxon>Actinopterygii</taxon>
        <taxon>Neopterygii</taxon>
        <taxon>Teleostei</taxon>
        <taxon>Neoteleostei</taxon>
        <taxon>Acanthomorphata</taxon>
        <taxon>Eupercaria</taxon>
        <taxon>Perciformes</taxon>
        <taxon>Cottioidei</taxon>
        <taxon>Zoarcales</taxon>
        <taxon>Zoarcidae</taxon>
        <taxon>Zoarcinae</taxon>
        <taxon>Zoarces</taxon>
    </lineage>
</organism>
<name>A0AAW1EP48_ZOAVI</name>
<protein>
    <submittedName>
        <fullName evidence="1">Uncharacterized protein</fullName>
    </submittedName>
</protein>
<evidence type="ECO:0000313" key="2">
    <source>
        <dbReference type="Proteomes" id="UP001488805"/>
    </source>
</evidence>
<gene>
    <name evidence="1" type="ORF">VZT92_018034</name>
</gene>